<evidence type="ECO:0000256" key="8">
    <source>
        <dbReference type="ARBA" id="ARBA00023242"/>
    </source>
</evidence>
<dbReference type="Pfam" id="PF02309">
    <property type="entry name" value="AUX_IAA"/>
    <property type="match status" value="1"/>
</dbReference>
<dbReference type="InterPro" id="IPR053793">
    <property type="entry name" value="PB1-like"/>
</dbReference>
<evidence type="ECO:0000256" key="11">
    <source>
        <dbReference type="SAM" id="MobiDB-lite"/>
    </source>
</evidence>
<dbReference type="Gene3D" id="3.10.20.90">
    <property type="entry name" value="Phosphatidylinositol 3-kinase Catalytic Subunit, Chain A, domain 1"/>
    <property type="match status" value="1"/>
</dbReference>
<dbReference type="PROSITE" id="PS51745">
    <property type="entry name" value="PB1"/>
    <property type="match status" value="1"/>
</dbReference>
<keyword evidence="7 10" id="KW-0804">Transcription</keyword>
<evidence type="ECO:0000313" key="13">
    <source>
        <dbReference type="EnsemblPlants" id="AET7Gv20846600.3"/>
    </source>
</evidence>
<evidence type="ECO:0000256" key="5">
    <source>
        <dbReference type="ARBA" id="ARBA00022491"/>
    </source>
</evidence>
<accession>A0A453S725</accession>
<comment type="similarity">
    <text evidence="3 10">Belongs to the Aux/IAA family.</text>
</comment>
<keyword evidence="8 10" id="KW-0539">Nucleus</keyword>
<evidence type="ECO:0000313" key="14">
    <source>
        <dbReference type="Proteomes" id="UP000015105"/>
    </source>
</evidence>
<evidence type="ECO:0000256" key="6">
    <source>
        <dbReference type="ARBA" id="ARBA00023015"/>
    </source>
</evidence>
<evidence type="ECO:0000256" key="10">
    <source>
        <dbReference type="RuleBase" id="RU004549"/>
    </source>
</evidence>
<evidence type="ECO:0000256" key="4">
    <source>
        <dbReference type="ARBA" id="ARBA00011726"/>
    </source>
</evidence>
<evidence type="ECO:0000256" key="2">
    <source>
        <dbReference type="ARBA" id="ARBA00004123"/>
    </source>
</evidence>
<reference evidence="14" key="1">
    <citation type="journal article" date="2014" name="Science">
        <title>Ancient hybridizations among the ancestral genomes of bread wheat.</title>
        <authorList>
            <consortium name="International Wheat Genome Sequencing Consortium,"/>
            <person name="Marcussen T."/>
            <person name="Sandve S.R."/>
            <person name="Heier L."/>
            <person name="Spannagl M."/>
            <person name="Pfeifer M."/>
            <person name="Jakobsen K.S."/>
            <person name="Wulff B.B."/>
            <person name="Steuernagel B."/>
            <person name="Mayer K.F."/>
            <person name="Olsen O.A."/>
        </authorList>
    </citation>
    <scope>NUCLEOTIDE SEQUENCE [LARGE SCALE GENOMIC DNA]</scope>
    <source>
        <strain evidence="14">cv. AL8/78</strain>
    </source>
</reference>
<organism evidence="13 14">
    <name type="scientific">Aegilops tauschii subsp. strangulata</name>
    <name type="common">Goatgrass</name>
    <dbReference type="NCBI Taxonomy" id="200361"/>
    <lineage>
        <taxon>Eukaryota</taxon>
        <taxon>Viridiplantae</taxon>
        <taxon>Streptophyta</taxon>
        <taxon>Embryophyta</taxon>
        <taxon>Tracheophyta</taxon>
        <taxon>Spermatophyta</taxon>
        <taxon>Magnoliopsida</taxon>
        <taxon>Liliopsida</taxon>
        <taxon>Poales</taxon>
        <taxon>Poaceae</taxon>
        <taxon>BOP clade</taxon>
        <taxon>Pooideae</taxon>
        <taxon>Triticodae</taxon>
        <taxon>Triticeae</taxon>
        <taxon>Triticinae</taxon>
        <taxon>Aegilops</taxon>
    </lineage>
</organism>
<dbReference type="Gramene" id="AET7Gv20846600.3">
    <property type="protein sequence ID" value="AET7Gv20846600.3"/>
    <property type="gene ID" value="AET7Gv20846600"/>
</dbReference>
<dbReference type="SUPFAM" id="SSF54277">
    <property type="entry name" value="CAD &amp; PB1 domains"/>
    <property type="match status" value="1"/>
</dbReference>
<keyword evidence="9 10" id="KW-0927">Auxin signaling pathway</keyword>
<feature type="region of interest" description="Disordered" evidence="11">
    <location>
        <begin position="59"/>
        <end position="81"/>
    </location>
</feature>
<reference evidence="14" key="2">
    <citation type="journal article" date="2017" name="Nat. Plants">
        <title>The Aegilops tauschii genome reveals multiple impacts of transposons.</title>
        <authorList>
            <person name="Zhao G."/>
            <person name="Zou C."/>
            <person name="Li K."/>
            <person name="Wang K."/>
            <person name="Li T."/>
            <person name="Gao L."/>
            <person name="Zhang X."/>
            <person name="Wang H."/>
            <person name="Yang Z."/>
            <person name="Liu X."/>
            <person name="Jiang W."/>
            <person name="Mao L."/>
            <person name="Kong X."/>
            <person name="Jiao Y."/>
            <person name="Jia J."/>
        </authorList>
    </citation>
    <scope>NUCLEOTIDE SEQUENCE [LARGE SCALE GENOMIC DNA]</scope>
    <source>
        <strain evidence="14">cv. AL8/78</strain>
    </source>
</reference>
<dbReference type="GO" id="GO:0009734">
    <property type="term" value="P:auxin-activated signaling pathway"/>
    <property type="evidence" value="ECO:0007669"/>
    <property type="project" value="UniProtKB-UniRule"/>
</dbReference>
<feature type="domain" description="PB1" evidence="12">
    <location>
        <begin position="120"/>
        <end position="179"/>
    </location>
</feature>
<keyword evidence="14" id="KW-1185">Reference proteome</keyword>
<dbReference type="PANTHER" id="PTHR31734:SF252">
    <property type="entry name" value="AUXIN-RESPONSIVE PROTEIN IAA21"/>
    <property type="match status" value="1"/>
</dbReference>
<dbReference type="EnsemblPlants" id="AET7Gv20846600.3">
    <property type="protein sequence ID" value="AET7Gv20846600.3"/>
    <property type="gene ID" value="AET7Gv20846600"/>
</dbReference>
<dbReference type="GO" id="GO:0005634">
    <property type="term" value="C:nucleus"/>
    <property type="evidence" value="ECO:0007669"/>
    <property type="project" value="UniProtKB-SubCell"/>
</dbReference>
<reference evidence="13" key="4">
    <citation type="submission" date="2019-03" db="UniProtKB">
        <authorList>
            <consortium name="EnsemblPlants"/>
        </authorList>
    </citation>
    <scope>IDENTIFICATION</scope>
</reference>
<evidence type="ECO:0000256" key="7">
    <source>
        <dbReference type="ARBA" id="ARBA00023163"/>
    </source>
</evidence>
<comment type="subunit">
    <text evidence="4 10">Homodimers and heterodimers.</text>
</comment>
<reference evidence="13" key="3">
    <citation type="journal article" date="2017" name="Nature">
        <title>Genome sequence of the progenitor of the wheat D genome Aegilops tauschii.</title>
        <authorList>
            <person name="Luo M.C."/>
            <person name="Gu Y.Q."/>
            <person name="Puiu D."/>
            <person name="Wang H."/>
            <person name="Twardziok S.O."/>
            <person name="Deal K.R."/>
            <person name="Huo N."/>
            <person name="Zhu T."/>
            <person name="Wang L."/>
            <person name="Wang Y."/>
            <person name="McGuire P.E."/>
            <person name="Liu S."/>
            <person name="Long H."/>
            <person name="Ramasamy R.K."/>
            <person name="Rodriguez J.C."/>
            <person name="Van S.L."/>
            <person name="Yuan L."/>
            <person name="Wang Z."/>
            <person name="Xia Z."/>
            <person name="Xiao L."/>
            <person name="Anderson O.D."/>
            <person name="Ouyang S."/>
            <person name="Liang Y."/>
            <person name="Zimin A.V."/>
            <person name="Pertea G."/>
            <person name="Qi P."/>
            <person name="Bennetzen J.L."/>
            <person name="Dai X."/>
            <person name="Dawson M.W."/>
            <person name="Muller H.G."/>
            <person name="Kugler K."/>
            <person name="Rivarola-Duarte L."/>
            <person name="Spannagl M."/>
            <person name="Mayer K.F.X."/>
            <person name="Lu F.H."/>
            <person name="Bevan M.W."/>
            <person name="Leroy P."/>
            <person name="Li P."/>
            <person name="You F.M."/>
            <person name="Sun Q."/>
            <person name="Liu Z."/>
            <person name="Lyons E."/>
            <person name="Wicker T."/>
            <person name="Salzberg S.L."/>
            <person name="Devos K.M."/>
            <person name="Dvorak J."/>
        </authorList>
    </citation>
    <scope>NUCLEOTIDE SEQUENCE [LARGE SCALE GENOMIC DNA]</scope>
    <source>
        <strain evidence="13">cv. AL8/78</strain>
    </source>
</reference>
<dbReference type="AlphaFoldDB" id="A0A453S725"/>
<evidence type="ECO:0000256" key="9">
    <source>
        <dbReference type="ARBA" id="ARBA00023294"/>
    </source>
</evidence>
<name>A0A453S725_AEGTS</name>
<keyword evidence="6 10" id="KW-0805">Transcription regulation</keyword>
<dbReference type="GO" id="GO:0006355">
    <property type="term" value="P:regulation of DNA-templated transcription"/>
    <property type="evidence" value="ECO:0007669"/>
    <property type="project" value="InterPro"/>
</dbReference>
<dbReference type="InterPro" id="IPR003311">
    <property type="entry name" value="AUX_IAA"/>
</dbReference>
<evidence type="ECO:0000256" key="3">
    <source>
        <dbReference type="ARBA" id="ARBA00006728"/>
    </source>
</evidence>
<proteinExistence type="inferred from homology"/>
<evidence type="ECO:0000256" key="1">
    <source>
        <dbReference type="ARBA" id="ARBA00002159"/>
    </source>
</evidence>
<comment type="subcellular location">
    <subcellularLocation>
        <location evidence="2 10">Nucleus</location>
    </subcellularLocation>
</comment>
<dbReference type="InterPro" id="IPR033389">
    <property type="entry name" value="AUX/IAA_dom"/>
</dbReference>
<protein>
    <recommendedName>
        <fullName evidence="10">Auxin-responsive protein</fullName>
    </recommendedName>
</protein>
<keyword evidence="5 10" id="KW-0678">Repressor</keyword>
<dbReference type="Proteomes" id="UP000015105">
    <property type="component" value="Chromosome 7D"/>
</dbReference>
<evidence type="ECO:0000259" key="12">
    <source>
        <dbReference type="PROSITE" id="PS51745"/>
    </source>
</evidence>
<comment type="function">
    <text evidence="1 10">Aux/IAA proteins are short-lived transcriptional factors that function as repressors of early auxin response genes at low auxin concentrations.</text>
</comment>
<dbReference type="PANTHER" id="PTHR31734">
    <property type="entry name" value="AUXIN-RESPONSIVE PROTEIN IAA17"/>
    <property type="match status" value="1"/>
</dbReference>
<reference evidence="13" key="5">
    <citation type="journal article" date="2021" name="G3 (Bethesda)">
        <title>Aegilops tauschii genome assembly Aet v5.0 features greater sequence contiguity and improved annotation.</title>
        <authorList>
            <person name="Wang L."/>
            <person name="Zhu T."/>
            <person name="Rodriguez J.C."/>
            <person name="Deal K.R."/>
            <person name="Dubcovsky J."/>
            <person name="McGuire P.E."/>
            <person name="Lux T."/>
            <person name="Spannagl M."/>
            <person name="Mayer K.F.X."/>
            <person name="Baldrich P."/>
            <person name="Meyers B.C."/>
            <person name="Huo N."/>
            <person name="Gu Y.Q."/>
            <person name="Zhou H."/>
            <person name="Devos K.M."/>
            <person name="Bennetzen J.L."/>
            <person name="Unver T."/>
            <person name="Budak H."/>
            <person name="Gulick P.J."/>
            <person name="Galiba G."/>
            <person name="Kalapos B."/>
            <person name="Nelson D.R."/>
            <person name="Li P."/>
            <person name="You F.M."/>
            <person name="Luo M.C."/>
            <person name="Dvorak J."/>
        </authorList>
    </citation>
    <scope>NUCLEOTIDE SEQUENCE [LARGE SCALE GENOMIC DNA]</scope>
    <source>
        <strain evidence="13">cv. AL8/78</strain>
    </source>
</reference>
<sequence>MAPPQERDYIGLSPAAAAAATELRLGLPGTEDAAGDGGGAASEAPLTLELLSKGGAKRGFAGAVAEEEDEKKKAQPPAAKAQVVGWPPIRSYRKNTMATNLSAPRSKDEAEAKQTPVPDCLYVKVSMDGAPYLRKVDLKMYKNYKDLSLELEKKFSGFTVGEHLFYPLSWALLLLGMPQ</sequence>